<evidence type="ECO:0000256" key="2">
    <source>
        <dbReference type="ARBA" id="ARBA00022840"/>
    </source>
</evidence>
<dbReference type="CDD" id="cd17923">
    <property type="entry name" value="DEXHc_Hrq1-like"/>
    <property type="match status" value="1"/>
</dbReference>
<keyword evidence="1" id="KW-0547">Nucleotide-binding</keyword>
<gene>
    <name evidence="5" type="ORF">GGR37_004075</name>
</gene>
<dbReference type="GO" id="GO:0006289">
    <property type="term" value="P:nucleotide-excision repair"/>
    <property type="evidence" value="ECO:0007669"/>
    <property type="project" value="TreeGrafter"/>
</dbReference>
<evidence type="ECO:0000313" key="5">
    <source>
        <dbReference type="EMBL" id="MBB4615771.1"/>
    </source>
</evidence>
<evidence type="ECO:0000259" key="3">
    <source>
        <dbReference type="PROSITE" id="PS51192"/>
    </source>
</evidence>
<accession>A0A7W7AF42</accession>
<dbReference type="PANTHER" id="PTHR47957">
    <property type="entry name" value="ATP-DEPENDENT HELICASE HRQ1"/>
    <property type="match status" value="1"/>
</dbReference>
<dbReference type="InterPro" id="IPR014001">
    <property type="entry name" value="Helicase_ATP-bd"/>
</dbReference>
<dbReference type="GO" id="GO:0043138">
    <property type="term" value="F:3'-5' DNA helicase activity"/>
    <property type="evidence" value="ECO:0007669"/>
    <property type="project" value="TreeGrafter"/>
</dbReference>
<dbReference type="SUPFAM" id="SSF52540">
    <property type="entry name" value="P-loop containing nucleoside triphosphate hydrolases"/>
    <property type="match status" value="2"/>
</dbReference>
<dbReference type="Proteomes" id="UP000538566">
    <property type="component" value="Unassembled WGS sequence"/>
</dbReference>
<sequence>MNVFEIDADLIGRYEKFARSFTTIRAPDISAQVNEIYDSKQFWPEPLIGINPAFLKGQSLPALAVSGEVDPDLPKIFALGSPRSPIGLHRHQEQALAKALAGRNYVVTTGTGSGKSLCFFVPIIDRILKARRANEPRRTRAIVIYPMNALANSQREELEKFIGGCGLDKSLRPTFARYTGQESEAERQQVASDPPDILLTNFMMLELLMTRQDELDRKVVANMQGLEFLVLDELHTYRGRQGADVAMLVRRVRERVGSASMLCVGTSATMASGDEDAGREAVAKVGTLLFGSIVAKEDVITESLERCTEGVPTEAALASALANPGPLPTTPDAFRADPLACWIEMNIGLEGGEVLKRRTPITLTAAAQTLSNLTNVDEVRCRTVLADRLTAMSNAKDAQDRAFMAFKLHRFLSGAGHAHSTLHGSEKRRTTLAAEKFSREEPEARLYPVFFCRECGQEVHSVTIDPAGIVIARSIDVTPRATTDEDGQEHGFLVPDADGSLDFAGDLEDYPDDWIEQSPSGSPRLRASHRGKHEGRMMILGPDGTRNEDGLRCWFFPGRYRFCPHCKDQPAPGARDINKLAGLSAEGRSSATTLITATALDWMERAQVPEHSYRRKLLGFTDNRQDAALQAGHFNDFIFVTLLRGAMLRAVTKAGEDGLEYEQFGNALRKALGFDPENLDRRKHWMLDPDPIGFQALEKAKKAINRVLAHRLWNDLRRGWRFTNPNLDQLDLLRVEYPGLEMLAHDAKACAGEGYDRIDDNQKRGFALLSQATAAQRVDMFRNLFEHMRHGLAIQVDALDETEVREAAEQSRQVLKDPWSIASEEENSLSFQTALVVGNEGGKYDRIVRASARGNLAKALSKPLGHVPLGDRELLIEAMLLAAQRHQMVRQISAGRMTGWRLAPSAILLKLGSGKPKASQDNEFFRDLYADVAARLGVGGALPMAFEGREHTAQVDALVREMRECRFRYGEHDIDRMAEISQASGGKVKGEKRDFLPLLYCSPTMELGVDISQLNVVYLRNAPPTPANYAQRAGRAGRSGQAALVVTYCAAQSPHDQYYFARRTDLVAGIVRPPAIDLLNPDLLETHVHAEWLSAMGQKLGKSIPENLDMANPALPISEQLATSLRVATADQEARDRATRVIASAIPQTGSEAIGDPAEFVSARWAGADAAFDSAFNRWRTLFKSANEERNAAAKLGDQPGLSAQERKEARQRYVAADKQVELLQQGTSSASSDFYAYRYLATEGFLPGYNFPRLPLYAFVDSEKGSTVLQRPRFLALAEFGPNSLVYHEGKAYRCNRAKLPAGTRNADNSLVTRKLRCCQSCGAAHEAETQERCMVCNAPLTEEGVLAKLYRVENVDAVPGARITANDEDRQRRGFELRTVFQWNPDKQEQLLLKADDSPLAVARYGPQTRLSRVNLGLRRRAKKEDVGFEIDTISGRWLKNADDEEDTTDPKSARRQTIVPMVEDTKNALLLTFDQALKLDNEQLATVQHALIRAIETEHVLETGELLGEPLPTRDNRQAILFYEASEGGAGVLKRLMEDAGRWRRLAEVALELMHYKRDGVDLVDSEEPCVDGCYRCLLSYYNQPDHELINRRDTKVLTVLDQLTRAEKDRPATTQCNAEEPLASAWRKALLNWNAPLPVSETIDGVVYPLCWPQLMAMAVQGEAPSALVTRCNSIGRILIELPESPGAEIPAELALALGVTQ</sequence>
<dbReference type="Pfam" id="PF09369">
    <property type="entry name" value="MZB"/>
    <property type="match status" value="1"/>
</dbReference>
<keyword evidence="5" id="KW-0378">Hydrolase</keyword>
<dbReference type="PANTHER" id="PTHR47957:SF3">
    <property type="entry name" value="ATP-DEPENDENT HELICASE HRQ1"/>
    <property type="match status" value="1"/>
</dbReference>
<dbReference type="EMBL" id="JACHOA010000012">
    <property type="protein sequence ID" value="MBB4615771.1"/>
    <property type="molecule type" value="Genomic_DNA"/>
</dbReference>
<dbReference type="InterPro" id="IPR001650">
    <property type="entry name" value="Helicase_C-like"/>
</dbReference>
<keyword evidence="6" id="KW-1185">Reference proteome</keyword>
<dbReference type="RefSeq" id="WP_144907923.1">
    <property type="nucleotide sequence ID" value="NZ_JACHOA010000012.1"/>
</dbReference>
<reference evidence="5 6" key="1">
    <citation type="submission" date="2020-08" db="EMBL/GenBank/DDBJ databases">
        <title>Genomic Encyclopedia of Type Strains, Phase IV (KMG-IV): sequencing the most valuable type-strain genomes for metagenomic binning, comparative biology and taxonomic classification.</title>
        <authorList>
            <person name="Goeker M."/>
        </authorList>
    </citation>
    <scope>NUCLEOTIDE SEQUENCE [LARGE SCALE GENOMIC DNA]</scope>
    <source>
        <strain evidence="5 6">DSM 17507</strain>
    </source>
</reference>
<dbReference type="InterPro" id="IPR011545">
    <property type="entry name" value="DEAD/DEAH_box_helicase_dom"/>
</dbReference>
<dbReference type="Pfam" id="PF00271">
    <property type="entry name" value="Helicase_C"/>
    <property type="match status" value="1"/>
</dbReference>
<comment type="caution">
    <text evidence="5">The sequence shown here is derived from an EMBL/GenBank/DDBJ whole genome shotgun (WGS) entry which is preliminary data.</text>
</comment>
<dbReference type="SMART" id="SM00487">
    <property type="entry name" value="DEXDc"/>
    <property type="match status" value="1"/>
</dbReference>
<dbReference type="SMART" id="SM00490">
    <property type="entry name" value="HELICc"/>
    <property type="match status" value="1"/>
</dbReference>
<evidence type="ECO:0000259" key="4">
    <source>
        <dbReference type="PROSITE" id="PS51194"/>
    </source>
</evidence>
<feature type="domain" description="Helicase ATP-binding" evidence="3">
    <location>
        <begin position="96"/>
        <end position="288"/>
    </location>
</feature>
<feature type="domain" description="Helicase C-terminal" evidence="4">
    <location>
        <begin position="924"/>
        <end position="1094"/>
    </location>
</feature>
<dbReference type="OrthoDB" id="9815222at2"/>
<dbReference type="PROSITE" id="PS51192">
    <property type="entry name" value="HELICASE_ATP_BIND_1"/>
    <property type="match status" value="1"/>
</dbReference>
<dbReference type="GO" id="GO:0036297">
    <property type="term" value="P:interstrand cross-link repair"/>
    <property type="evidence" value="ECO:0007669"/>
    <property type="project" value="TreeGrafter"/>
</dbReference>
<evidence type="ECO:0000313" key="6">
    <source>
        <dbReference type="Proteomes" id="UP000538566"/>
    </source>
</evidence>
<keyword evidence="2" id="KW-0067">ATP-binding</keyword>
<dbReference type="Gene3D" id="3.40.50.300">
    <property type="entry name" value="P-loop containing nucleotide triphosphate hydrolases"/>
    <property type="match status" value="2"/>
</dbReference>
<protein>
    <submittedName>
        <fullName evidence="5">Lhr-like helicase</fullName>
    </submittedName>
</protein>
<dbReference type="InterPro" id="IPR018973">
    <property type="entry name" value="MZB"/>
</dbReference>
<organism evidence="5 6">
    <name type="scientific">Novosphingobium taihuense</name>
    <dbReference type="NCBI Taxonomy" id="260085"/>
    <lineage>
        <taxon>Bacteria</taxon>
        <taxon>Pseudomonadati</taxon>
        <taxon>Pseudomonadota</taxon>
        <taxon>Alphaproteobacteria</taxon>
        <taxon>Sphingomonadales</taxon>
        <taxon>Sphingomonadaceae</taxon>
        <taxon>Novosphingobium</taxon>
    </lineage>
</organism>
<evidence type="ECO:0000256" key="1">
    <source>
        <dbReference type="ARBA" id="ARBA00022741"/>
    </source>
</evidence>
<dbReference type="GO" id="GO:0003676">
    <property type="term" value="F:nucleic acid binding"/>
    <property type="evidence" value="ECO:0007669"/>
    <property type="project" value="InterPro"/>
</dbReference>
<dbReference type="InterPro" id="IPR027417">
    <property type="entry name" value="P-loop_NTPase"/>
</dbReference>
<dbReference type="PROSITE" id="PS51194">
    <property type="entry name" value="HELICASE_CTER"/>
    <property type="match status" value="1"/>
</dbReference>
<dbReference type="GO" id="GO:0005524">
    <property type="term" value="F:ATP binding"/>
    <property type="evidence" value="ECO:0007669"/>
    <property type="project" value="UniProtKB-KW"/>
</dbReference>
<dbReference type="Pfam" id="PF00270">
    <property type="entry name" value="DEAD"/>
    <property type="match status" value="1"/>
</dbReference>
<proteinExistence type="predicted"/>
<name>A0A7W7AF42_9SPHN</name>
<keyword evidence="5" id="KW-0347">Helicase</keyword>